<proteinExistence type="inferred from homology"/>
<comment type="subcellular location">
    <subcellularLocation>
        <location evidence="1">Chromosome</location>
        <location evidence="1">Centromere</location>
    </subcellularLocation>
    <subcellularLocation>
        <location evidence="9">Nucleus</location>
    </subcellularLocation>
    <subcellularLocation>
        <location evidence="9">Chromosome</location>
        <location evidence="9">Centromere</location>
        <location evidence="9">Kinetochore</location>
    </subcellularLocation>
</comment>
<comment type="function">
    <text evidence="9">Acts as a component of the essential kinetochore-associated NDC80 complex, which is required for chromosome segregation and spindle checkpoint activity.</text>
</comment>
<evidence type="ECO:0000259" key="11">
    <source>
        <dbReference type="Pfam" id="PF08234"/>
    </source>
</evidence>
<dbReference type="GO" id="GO:0031262">
    <property type="term" value="C:Ndc80 complex"/>
    <property type="evidence" value="ECO:0007669"/>
    <property type="project" value="InterPro"/>
</dbReference>
<evidence type="ECO:0000313" key="12">
    <source>
        <dbReference type="EMBL" id="KAG2603566.1"/>
    </source>
</evidence>
<keyword evidence="4 9" id="KW-0132">Cell division</keyword>
<keyword evidence="6 10" id="KW-0175">Coiled coil</keyword>
<keyword evidence="9" id="KW-0995">Kinetochore</keyword>
<feature type="coiled-coil region" evidence="10">
    <location>
        <begin position="12"/>
        <end position="81"/>
    </location>
</feature>
<keyword evidence="3 9" id="KW-0158">Chromosome</keyword>
<comment type="subunit">
    <text evidence="9">Component of the NDC80 complex.</text>
</comment>
<dbReference type="GO" id="GO:0005634">
    <property type="term" value="C:nucleus"/>
    <property type="evidence" value="ECO:0007669"/>
    <property type="project" value="UniProtKB-SubCell"/>
</dbReference>
<dbReference type="Pfam" id="PF08234">
    <property type="entry name" value="Spindle_Spc25"/>
    <property type="match status" value="1"/>
</dbReference>
<keyword evidence="5 9" id="KW-0498">Mitosis</keyword>
<dbReference type="PANTHER" id="PTHR14281">
    <property type="entry name" value="KINETOCHORE PROTEIN SPC25-RELATED"/>
    <property type="match status" value="1"/>
</dbReference>
<dbReference type="GO" id="GO:0007059">
    <property type="term" value="P:chromosome segregation"/>
    <property type="evidence" value="ECO:0007669"/>
    <property type="project" value="InterPro"/>
</dbReference>
<dbReference type="InterPro" id="IPR045143">
    <property type="entry name" value="Spc25"/>
</dbReference>
<reference evidence="12" key="1">
    <citation type="submission" date="2020-05" db="EMBL/GenBank/DDBJ databases">
        <title>WGS assembly of Panicum virgatum.</title>
        <authorList>
            <person name="Lovell J.T."/>
            <person name="Jenkins J."/>
            <person name="Shu S."/>
            <person name="Juenger T.E."/>
            <person name="Schmutz J."/>
        </authorList>
    </citation>
    <scope>NUCLEOTIDE SEQUENCE</scope>
    <source>
        <strain evidence="12">AP13</strain>
    </source>
</reference>
<keyword evidence="8 9" id="KW-0137">Centromere</keyword>
<gene>
    <name evidence="12" type="ORF">PVAP13_5KG779800</name>
</gene>
<evidence type="ECO:0000256" key="6">
    <source>
        <dbReference type="ARBA" id="ARBA00023054"/>
    </source>
</evidence>
<keyword evidence="7 9" id="KW-0131">Cell cycle</keyword>
<accession>A0A8T0T5A6</accession>
<dbReference type="GO" id="GO:0051301">
    <property type="term" value="P:cell division"/>
    <property type="evidence" value="ECO:0007669"/>
    <property type="project" value="UniProtKB-UniRule"/>
</dbReference>
<dbReference type="EMBL" id="CM029045">
    <property type="protein sequence ID" value="KAG2603566.1"/>
    <property type="molecule type" value="Genomic_DNA"/>
</dbReference>
<comment type="similarity">
    <text evidence="2 9">Belongs to the SPC25 family.</text>
</comment>
<evidence type="ECO:0000256" key="3">
    <source>
        <dbReference type="ARBA" id="ARBA00022454"/>
    </source>
</evidence>
<protein>
    <recommendedName>
        <fullName evidence="9">Kinetochore protein SPC25</fullName>
    </recommendedName>
</protein>
<evidence type="ECO:0000313" key="13">
    <source>
        <dbReference type="Proteomes" id="UP000823388"/>
    </source>
</evidence>
<keyword evidence="13" id="KW-1185">Reference proteome</keyword>
<evidence type="ECO:0000256" key="4">
    <source>
        <dbReference type="ARBA" id="ARBA00022618"/>
    </source>
</evidence>
<evidence type="ECO:0000256" key="1">
    <source>
        <dbReference type="ARBA" id="ARBA00004584"/>
    </source>
</evidence>
<evidence type="ECO:0000256" key="2">
    <source>
        <dbReference type="ARBA" id="ARBA00006379"/>
    </source>
</evidence>
<sequence>MAHAEASFDLRRRRMQDQRAAIQRRITHARDRASATADAFSAALLSARSIANQTVSNRAQLNQLKQQLRKLEADLARALSVQTSKTSKHKLMGDSILNTTATNEQLRSLLMDQRATRDEYVNAISNQSQAVESIKAESDAKGDKNLDNAIMWYDKFLGFQVVGGEGVRFVFSKIDMQSPDKEYSFCIKLIDERYILVHCAPFVHGSEELVKDLNCNNDLYKFVRTMRERFQIATISGSRFRSIEHDKVL</sequence>
<evidence type="ECO:0000256" key="8">
    <source>
        <dbReference type="ARBA" id="ARBA00023328"/>
    </source>
</evidence>
<dbReference type="PANTHER" id="PTHR14281:SF0">
    <property type="entry name" value="KINETOCHORE PROTEIN SPC25"/>
    <property type="match status" value="1"/>
</dbReference>
<name>A0A8T0T5A6_PANVG</name>
<comment type="caution">
    <text evidence="12">The sequence shown here is derived from an EMBL/GenBank/DDBJ whole genome shotgun (WGS) entry which is preliminary data.</text>
</comment>
<dbReference type="InterPro" id="IPR013255">
    <property type="entry name" value="Spc25_C"/>
</dbReference>
<keyword evidence="9" id="KW-0539">Nucleus</keyword>
<evidence type="ECO:0000256" key="5">
    <source>
        <dbReference type="ARBA" id="ARBA00022776"/>
    </source>
</evidence>
<dbReference type="Proteomes" id="UP000823388">
    <property type="component" value="Chromosome 5K"/>
</dbReference>
<dbReference type="FunFam" id="3.30.457.50:FF:000001">
    <property type="entry name" value="Probable kinetochore protein spc25"/>
    <property type="match status" value="1"/>
</dbReference>
<dbReference type="CDD" id="cd23784">
    <property type="entry name" value="RWD_Spc25"/>
    <property type="match status" value="1"/>
</dbReference>
<organism evidence="12 13">
    <name type="scientific">Panicum virgatum</name>
    <name type="common">Blackwell switchgrass</name>
    <dbReference type="NCBI Taxonomy" id="38727"/>
    <lineage>
        <taxon>Eukaryota</taxon>
        <taxon>Viridiplantae</taxon>
        <taxon>Streptophyta</taxon>
        <taxon>Embryophyta</taxon>
        <taxon>Tracheophyta</taxon>
        <taxon>Spermatophyta</taxon>
        <taxon>Magnoliopsida</taxon>
        <taxon>Liliopsida</taxon>
        <taxon>Poales</taxon>
        <taxon>Poaceae</taxon>
        <taxon>PACMAD clade</taxon>
        <taxon>Panicoideae</taxon>
        <taxon>Panicodae</taxon>
        <taxon>Paniceae</taxon>
        <taxon>Panicinae</taxon>
        <taxon>Panicum</taxon>
        <taxon>Panicum sect. Hiantes</taxon>
    </lineage>
</organism>
<dbReference type="AlphaFoldDB" id="A0A8T0T5A6"/>
<dbReference type="Gene3D" id="3.30.457.50">
    <property type="entry name" value="Chromosome segregation protein Spc25"/>
    <property type="match status" value="1"/>
</dbReference>
<evidence type="ECO:0000256" key="9">
    <source>
        <dbReference type="RuleBase" id="RU367150"/>
    </source>
</evidence>
<evidence type="ECO:0000256" key="10">
    <source>
        <dbReference type="SAM" id="Coils"/>
    </source>
</evidence>
<feature type="domain" description="Chromosome segregation protein Spc25 C-terminal" evidence="11">
    <location>
        <begin position="163"/>
        <end position="231"/>
    </location>
</feature>
<evidence type="ECO:0000256" key="7">
    <source>
        <dbReference type="ARBA" id="ARBA00023306"/>
    </source>
</evidence>